<keyword evidence="7" id="KW-1003">Cell membrane</keyword>
<comment type="catalytic activity">
    <reaction evidence="7">
        <text>protoporphyrinogen IX + 3 a ubiquinone = protoporphyrin IX + 3 a ubiquinol</text>
        <dbReference type="Rhea" id="RHEA:63936"/>
        <dbReference type="Rhea" id="RHEA-COMP:9565"/>
        <dbReference type="Rhea" id="RHEA-COMP:9566"/>
        <dbReference type="ChEBI" id="CHEBI:16389"/>
        <dbReference type="ChEBI" id="CHEBI:17976"/>
        <dbReference type="ChEBI" id="CHEBI:57306"/>
        <dbReference type="ChEBI" id="CHEBI:57307"/>
    </reaction>
</comment>
<dbReference type="EMBL" id="AVQL01000441">
    <property type="protein sequence ID" value="KEQ00918.1"/>
    <property type="molecule type" value="Genomic_DNA"/>
</dbReference>
<evidence type="ECO:0000256" key="6">
    <source>
        <dbReference type="ARBA" id="ARBA00023244"/>
    </source>
</evidence>
<name>A0A074V678_9NEIS</name>
<dbReference type="HAMAP" id="MF_00853">
    <property type="entry name" value="HemG"/>
    <property type="match status" value="1"/>
</dbReference>
<evidence type="ECO:0000256" key="3">
    <source>
        <dbReference type="ARBA" id="ARBA00022741"/>
    </source>
</evidence>
<dbReference type="InterPro" id="IPR026816">
    <property type="entry name" value="Flavodoxin_dom"/>
</dbReference>
<comment type="catalytic activity">
    <reaction evidence="7">
        <text>protoporphyrinogen IX + 3 a menaquinone = protoporphyrin IX + 3 a menaquinol</text>
        <dbReference type="Rhea" id="RHEA:27409"/>
        <dbReference type="Rhea" id="RHEA-COMP:9537"/>
        <dbReference type="Rhea" id="RHEA-COMP:9539"/>
        <dbReference type="ChEBI" id="CHEBI:16374"/>
        <dbReference type="ChEBI" id="CHEBI:18151"/>
        <dbReference type="ChEBI" id="CHEBI:57306"/>
        <dbReference type="ChEBI" id="CHEBI:57307"/>
        <dbReference type="EC" id="1.3.5.3"/>
    </reaction>
</comment>
<sequence length="189" mass="22116">MINLIYLNLCTMKYLLVYSSRFGYTLKIAQTLEAQWTAAGITVDMINLADDPFIQQGEYDKIIIGASIRYGHYTSQLAPWIERHQQILSNTPSAFFSVSILANKPHRSTPQTHTYTRKFFTKSPWRPQLIGIFAGELHYAKYNLLDRYMMRLVMKLNKGETRLNAHIEYTDWQRVRDFGEEVLTLQLKK</sequence>
<dbReference type="InterPro" id="IPR044264">
    <property type="entry name" value="HemG"/>
</dbReference>
<dbReference type="InterPro" id="IPR001226">
    <property type="entry name" value="Flavodoxin_CS"/>
</dbReference>
<comment type="cofactor">
    <cofactor evidence="7">
        <name>FMN</name>
        <dbReference type="ChEBI" id="CHEBI:58210"/>
    </cofactor>
    <text evidence="7">Binds 1 FMN non-covalently per subunit.</text>
</comment>
<dbReference type="GO" id="GO:0070819">
    <property type="term" value="F:menaquinone-dependent protoporphyrinogen oxidase activity"/>
    <property type="evidence" value="ECO:0007669"/>
    <property type="project" value="UniProtKB-UniRule"/>
</dbReference>
<comment type="subcellular location">
    <subcellularLocation>
        <location evidence="7">Cell membrane</location>
        <topology evidence="7">Peripheral membrane protein</topology>
    </subcellularLocation>
</comment>
<keyword evidence="5" id="KW-0472">Membrane</keyword>
<keyword evidence="1 7" id="KW-0285">Flavoprotein</keyword>
<comment type="pathway">
    <text evidence="7">Porphyrin-containing compound metabolism; protoporphyrin-IX biosynthesis; protoporphyrin-IX from protoporphyrinogen-IX: step 1/1.</text>
</comment>
<dbReference type="PANTHER" id="PTHR38030:SF2">
    <property type="entry name" value="PROTOPORPHYRINOGEN IX DEHYDROGENASE [QUINONE]"/>
    <property type="match status" value="1"/>
</dbReference>
<comment type="catalytic activity">
    <reaction evidence="7">
        <text>protoporphyrinogen IX + 3 a quinone = protoporphyrin IX + 3 a quinol</text>
        <dbReference type="Rhea" id="RHEA:65032"/>
        <dbReference type="ChEBI" id="CHEBI:24646"/>
        <dbReference type="ChEBI" id="CHEBI:57306"/>
        <dbReference type="ChEBI" id="CHEBI:57307"/>
        <dbReference type="ChEBI" id="CHEBI:132124"/>
        <dbReference type="EC" id="1.3.5.3"/>
    </reaction>
</comment>
<dbReference type="InterPro" id="IPR008254">
    <property type="entry name" value="Flavodoxin/NO_synth"/>
</dbReference>
<comment type="caution">
    <text evidence="9">The sequence shown here is derived from an EMBL/GenBank/DDBJ whole genome shotgun (WGS) entry which is preliminary data.</text>
</comment>
<evidence type="ECO:0000256" key="5">
    <source>
        <dbReference type="ARBA" id="ARBA00023136"/>
    </source>
</evidence>
<keyword evidence="6 7" id="KW-0627">Porphyrin biosynthesis</keyword>
<evidence type="ECO:0000256" key="7">
    <source>
        <dbReference type="HAMAP-Rule" id="MF_00853"/>
    </source>
</evidence>
<protein>
    <recommendedName>
        <fullName evidence="7">Protoporphyrinogen IX dehydrogenase [quinone]</fullName>
        <ecNumber evidence="7">1.3.5.3</ecNumber>
    </recommendedName>
    <alternativeName>
        <fullName evidence="7">Protoporphyrinogen IX dehydrogenase [menaquinone]</fullName>
    </alternativeName>
    <alternativeName>
        <fullName evidence="7">Protoporphyrinogen IX dehydrogenase [ubiquinone]</fullName>
    </alternativeName>
    <alternativeName>
        <fullName evidence="7">Protoporphyrinogen oxidase</fullName>
        <shortName evidence="7">PPO</shortName>
    </alternativeName>
</protein>
<dbReference type="GO" id="GO:0004729">
    <property type="term" value="F:oxygen-dependent protoporphyrinogen oxidase activity"/>
    <property type="evidence" value="ECO:0007669"/>
    <property type="project" value="InterPro"/>
</dbReference>
<dbReference type="PANTHER" id="PTHR38030">
    <property type="entry name" value="PROTOPORPHYRINOGEN IX DEHYDROGENASE [MENAQUINONE]"/>
    <property type="match status" value="1"/>
</dbReference>
<dbReference type="GO" id="GO:0005886">
    <property type="term" value="C:plasma membrane"/>
    <property type="evidence" value="ECO:0007669"/>
    <property type="project" value="UniProtKB-SubCell"/>
</dbReference>
<evidence type="ECO:0000313" key="10">
    <source>
        <dbReference type="Proteomes" id="UP000027644"/>
    </source>
</evidence>
<keyword evidence="4 7" id="KW-0560">Oxidoreductase</keyword>
<dbReference type="GO" id="GO:0010181">
    <property type="term" value="F:FMN binding"/>
    <property type="evidence" value="ECO:0007669"/>
    <property type="project" value="UniProtKB-UniRule"/>
</dbReference>
<dbReference type="Proteomes" id="UP000027644">
    <property type="component" value="Unassembled WGS sequence"/>
</dbReference>
<dbReference type="GO" id="GO:0006782">
    <property type="term" value="P:protoporphyrinogen IX biosynthetic process"/>
    <property type="evidence" value="ECO:0007669"/>
    <property type="project" value="UniProtKB-UniRule"/>
</dbReference>
<comment type="function">
    <text evidence="7">Catalyzes the 6-electron oxidation of protoporphyrinogen IX to form protoporphyrin IX; under anaerobic conditions uses menaquinone as an electron acceptor, under aerobic conditions uses ubiquinone as an electron acceptor.</text>
</comment>
<dbReference type="Gene3D" id="3.40.50.360">
    <property type="match status" value="1"/>
</dbReference>
<feature type="domain" description="Flavodoxin-like" evidence="8">
    <location>
        <begin position="14"/>
        <end position="183"/>
    </location>
</feature>
<gene>
    <name evidence="7" type="primary">hemG</name>
    <name evidence="9" type="ORF">SASC598J21_012770</name>
</gene>
<dbReference type="PROSITE" id="PS00201">
    <property type="entry name" value="FLAVODOXIN"/>
    <property type="match status" value="1"/>
</dbReference>
<dbReference type="NCBIfam" id="NF008316">
    <property type="entry name" value="PRK11104.1"/>
    <property type="match status" value="1"/>
</dbReference>
<organism evidence="9 10">
    <name type="scientific">Snodgrassella alvi SCGC AB-598-J21</name>
    <dbReference type="NCBI Taxonomy" id="1385367"/>
    <lineage>
        <taxon>Bacteria</taxon>
        <taxon>Pseudomonadati</taxon>
        <taxon>Pseudomonadota</taxon>
        <taxon>Betaproteobacteria</taxon>
        <taxon>Neisseriales</taxon>
        <taxon>Neisseriaceae</taxon>
        <taxon>Snodgrassella</taxon>
    </lineage>
</organism>
<comment type="similarity">
    <text evidence="7">Belongs to the HemG family.</text>
</comment>
<dbReference type="PROSITE" id="PS50902">
    <property type="entry name" value="FLAVODOXIN_LIKE"/>
    <property type="match status" value="1"/>
</dbReference>
<keyword evidence="3 7" id="KW-0547">Nucleotide-binding</keyword>
<evidence type="ECO:0000256" key="1">
    <source>
        <dbReference type="ARBA" id="ARBA00022630"/>
    </source>
</evidence>
<evidence type="ECO:0000259" key="8">
    <source>
        <dbReference type="PROSITE" id="PS50902"/>
    </source>
</evidence>
<dbReference type="InterPro" id="IPR052200">
    <property type="entry name" value="Protoporphyrinogen_IX_DH"/>
</dbReference>
<dbReference type="SUPFAM" id="SSF52218">
    <property type="entry name" value="Flavoproteins"/>
    <property type="match status" value="1"/>
</dbReference>
<dbReference type="AlphaFoldDB" id="A0A074V678"/>
<dbReference type="EC" id="1.3.5.3" evidence="7"/>
<evidence type="ECO:0000256" key="2">
    <source>
        <dbReference type="ARBA" id="ARBA00022643"/>
    </source>
</evidence>
<dbReference type="GO" id="GO:0009055">
    <property type="term" value="F:electron transfer activity"/>
    <property type="evidence" value="ECO:0007669"/>
    <property type="project" value="InterPro"/>
</dbReference>
<proteinExistence type="inferred from homology"/>
<dbReference type="InterPro" id="IPR029039">
    <property type="entry name" value="Flavoprotein-like_sf"/>
</dbReference>
<keyword evidence="2 7" id="KW-0288">FMN</keyword>
<evidence type="ECO:0000256" key="4">
    <source>
        <dbReference type="ARBA" id="ARBA00023002"/>
    </source>
</evidence>
<dbReference type="Pfam" id="PF12724">
    <property type="entry name" value="Flavodoxin_5"/>
    <property type="match status" value="1"/>
</dbReference>
<reference evidence="9 10" key="1">
    <citation type="journal article" date="2014" name="PLoS Genet.">
        <title>Hidden diversity in honey bee gut symbionts detected by single-cell genomics.</title>
        <authorList>
            <person name="Engel P."/>
            <person name="Stepanauskas R."/>
            <person name="Moran N."/>
        </authorList>
    </citation>
    <scope>NUCLEOTIDE SEQUENCE [LARGE SCALE GENOMIC DNA]</scope>
    <source>
        <strain evidence="9 10">SCGC AB-598-J21</strain>
    </source>
</reference>
<accession>A0A074V678</accession>
<evidence type="ECO:0000313" key="9">
    <source>
        <dbReference type="EMBL" id="KEQ00918.1"/>
    </source>
</evidence>
<dbReference type="UniPathway" id="UPA00251">
    <property type="reaction ID" value="UER00324"/>
</dbReference>